<reference evidence="1 2" key="1">
    <citation type="submission" date="2016-09" db="EMBL/GenBank/DDBJ databases">
        <title>Genomic Taxonomy of the Vibrionaceae.</title>
        <authorList>
            <person name="Gonzalez-Castillo A."/>
            <person name="Gomez-Gil B."/>
            <person name="Enciso-Ibarra K."/>
        </authorList>
    </citation>
    <scope>NUCLEOTIDE SEQUENCE [LARGE SCALE GENOMIC DNA]</scope>
    <source>
        <strain evidence="1 2">CAIM 703</strain>
    </source>
</reference>
<dbReference type="STRING" id="1381081.BIY22_03410"/>
<evidence type="ECO:0000313" key="1">
    <source>
        <dbReference type="EMBL" id="OLQ93553.1"/>
    </source>
</evidence>
<gene>
    <name evidence="1" type="ORF">BIY22_03410</name>
</gene>
<dbReference type="RefSeq" id="WP_075706186.1">
    <property type="nucleotide sequence ID" value="NZ_MJMJ01000001.1"/>
</dbReference>
<organism evidence="1 2">
    <name type="scientific">Vibrio panuliri</name>
    <dbReference type="NCBI Taxonomy" id="1381081"/>
    <lineage>
        <taxon>Bacteria</taxon>
        <taxon>Pseudomonadati</taxon>
        <taxon>Pseudomonadota</taxon>
        <taxon>Gammaproteobacteria</taxon>
        <taxon>Vibrionales</taxon>
        <taxon>Vibrionaceae</taxon>
        <taxon>Vibrio</taxon>
    </lineage>
</organism>
<name>A0A1Q9HRS1_9VIBR</name>
<dbReference type="AlphaFoldDB" id="A0A1Q9HRS1"/>
<dbReference type="EMBL" id="MJMJ01000001">
    <property type="protein sequence ID" value="OLQ93553.1"/>
    <property type="molecule type" value="Genomic_DNA"/>
</dbReference>
<sequence>MKELENYEYKELFDALHLTDFVSKEVNRALCDHNSENAMAYFEYVLNDLEDTTDRYAKLFRALPNITDADTAKIMEQCLLVLGDELIESKAIVDNAIAIISDEPFELLFDGAGGTAGAVTSGSAEPDLDTLINNAIMHAREFKQAHRTIVQRYGYS</sequence>
<comment type="caution">
    <text evidence="1">The sequence shown here is derived from an EMBL/GenBank/DDBJ whole genome shotgun (WGS) entry which is preliminary data.</text>
</comment>
<protein>
    <submittedName>
        <fullName evidence="1">Uncharacterized protein</fullName>
    </submittedName>
</protein>
<dbReference type="Proteomes" id="UP000186313">
    <property type="component" value="Unassembled WGS sequence"/>
</dbReference>
<evidence type="ECO:0000313" key="2">
    <source>
        <dbReference type="Proteomes" id="UP000186313"/>
    </source>
</evidence>
<proteinExistence type="predicted"/>
<accession>A0A1Q9HRS1</accession>